<evidence type="ECO:0000256" key="2">
    <source>
        <dbReference type="ARBA" id="ARBA00006275"/>
    </source>
</evidence>
<sequence length="477" mass="51733">MFSFKINKKAIAILLLSGCTLSSCRKLVEIGPPVNQVGLDQVFASDATATSAILGLYNASSVRSVLFPMTELPGLSSDELQNNIPSAFYDEFGSSAITITNSLVENTLWYNNYGSLNQANAMLAGIERSNTLSTAVKNQLMGEARVWRAFVLFQLVNYFGDVPMPLTDDPIGNATLARTPAATVWAQVIKDLTEAQGLLTDAYPSALRGRINKQVANALLARAYLYTRDYKNAEATASLVINSGLYSLNKDLNSVFSNTSNEIIWQLATITGLSIYTTNADNSGGSFAAPAGTIPGVTLKDTIYNTFEAGDLRKANWVARTPIAGSNYNVITKYKLRVLPSGATTGTEFNVMLRYAEQFLIRAEARAQLGANANAIADLDSIRSRAGLPMLDNSLGKAALLAAVEQERKAELFGEWGHRWFDLKRTPSLVSPADKTRADDVMSVLRPATWNSTDILYPIPDAQRVANPALTQNPGYK</sequence>
<dbReference type="GO" id="GO:0009279">
    <property type="term" value="C:cell outer membrane"/>
    <property type="evidence" value="ECO:0007669"/>
    <property type="project" value="UniProtKB-SubCell"/>
</dbReference>
<protein>
    <submittedName>
        <fullName evidence="8">Starch-binding associating with outer membrane</fullName>
    </submittedName>
</protein>
<dbReference type="Pfam" id="PF14322">
    <property type="entry name" value="SusD-like_3"/>
    <property type="match status" value="1"/>
</dbReference>
<accession>A0A1H4ESE1</accession>
<feature type="domain" description="RagB/SusD" evidence="6">
    <location>
        <begin position="300"/>
        <end position="476"/>
    </location>
</feature>
<evidence type="ECO:0000313" key="8">
    <source>
        <dbReference type="EMBL" id="SEA88004.1"/>
    </source>
</evidence>
<dbReference type="InterPro" id="IPR012944">
    <property type="entry name" value="SusD_RagB_dom"/>
</dbReference>
<comment type="similarity">
    <text evidence="2">Belongs to the SusD family.</text>
</comment>
<evidence type="ECO:0000259" key="6">
    <source>
        <dbReference type="Pfam" id="PF07980"/>
    </source>
</evidence>
<dbReference type="Pfam" id="PF07980">
    <property type="entry name" value="SusD_RagB"/>
    <property type="match status" value="1"/>
</dbReference>
<dbReference type="EMBL" id="FNRL01000020">
    <property type="protein sequence ID" value="SEA88004.1"/>
    <property type="molecule type" value="Genomic_DNA"/>
</dbReference>
<reference evidence="9" key="1">
    <citation type="submission" date="2016-10" db="EMBL/GenBank/DDBJ databases">
        <authorList>
            <person name="Varghese N."/>
            <person name="Submissions S."/>
        </authorList>
    </citation>
    <scope>NUCLEOTIDE SEQUENCE [LARGE SCALE GENOMIC DNA]</scope>
    <source>
        <strain evidence="9">DSM 23920</strain>
    </source>
</reference>
<dbReference type="CDD" id="cd08977">
    <property type="entry name" value="SusD"/>
    <property type="match status" value="1"/>
</dbReference>
<evidence type="ECO:0000313" key="9">
    <source>
        <dbReference type="Proteomes" id="UP000199656"/>
    </source>
</evidence>
<keyword evidence="5" id="KW-0998">Cell outer membrane</keyword>
<dbReference type="InterPro" id="IPR033985">
    <property type="entry name" value="SusD-like_N"/>
</dbReference>
<dbReference type="InterPro" id="IPR011990">
    <property type="entry name" value="TPR-like_helical_dom_sf"/>
</dbReference>
<gene>
    <name evidence="8" type="ORF">SAMN05660909_03920</name>
</gene>
<dbReference type="Gene3D" id="1.25.40.390">
    <property type="match status" value="1"/>
</dbReference>
<evidence type="ECO:0000256" key="4">
    <source>
        <dbReference type="ARBA" id="ARBA00023136"/>
    </source>
</evidence>
<organism evidence="8 9">
    <name type="scientific">Chitinophaga terrae</name>
    <name type="common">ex Kim and Jung 2007</name>
    <dbReference type="NCBI Taxonomy" id="408074"/>
    <lineage>
        <taxon>Bacteria</taxon>
        <taxon>Pseudomonadati</taxon>
        <taxon>Bacteroidota</taxon>
        <taxon>Chitinophagia</taxon>
        <taxon>Chitinophagales</taxon>
        <taxon>Chitinophagaceae</taxon>
        <taxon>Chitinophaga</taxon>
    </lineage>
</organism>
<comment type="subcellular location">
    <subcellularLocation>
        <location evidence="1">Cell outer membrane</location>
    </subcellularLocation>
</comment>
<evidence type="ECO:0000256" key="5">
    <source>
        <dbReference type="ARBA" id="ARBA00023237"/>
    </source>
</evidence>
<evidence type="ECO:0000259" key="7">
    <source>
        <dbReference type="Pfam" id="PF14322"/>
    </source>
</evidence>
<keyword evidence="3" id="KW-0732">Signal</keyword>
<name>A0A1H4ESE1_9BACT</name>
<dbReference type="RefSeq" id="WP_089763619.1">
    <property type="nucleotide sequence ID" value="NZ_BKAT01000033.1"/>
</dbReference>
<proteinExistence type="inferred from homology"/>
<dbReference type="Proteomes" id="UP000199656">
    <property type="component" value="Unassembled WGS sequence"/>
</dbReference>
<evidence type="ECO:0000256" key="3">
    <source>
        <dbReference type="ARBA" id="ARBA00022729"/>
    </source>
</evidence>
<keyword evidence="4" id="KW-0472">Membrane</keyword>
<dbReference type="PROSITE" id="PS51257">
    <property type="entry name" value="PROKAR_LIPOPROTEIN"/>
    <property type="match status" value="1"/>
</dbReference>
<keyword evidence="9" id="KW-1185">Reference proteome</keyword>
<dbReference type="SUPFAM" id="SSF48452">
    <property type="entry name" value="TPR-like"/>
    <property type="match status" value="1"/>
</dbReference>
<feature type="domain" description="SusD-like N-terminal" evidence="7">
    <location>
        <begin position="103"/>
        <end position="225"/>
    </location>
</feature>
<dbReference type="STRING" id="408074.SAMN05660909_03920"/>
<dbReference type="AlphaFoldDB" id="A0A1H4ESE1"/>
<dbReference type="OrthoDB" id="625727at2"/>
<evidence type="ECO:0000256" key="1">
    <source>
        <dbReference type="ARBA" id="ARBA00004442"/>
    </source>
</evidence>